<evidence type="ECO:0000313" key="10">
    <source>
        <dbReference type="Proteomes" id="UP000256304"/>
    </source>
</evidence>
<evidence type="ECO:0000256" key="4">
    <source>
        <dbReference type="ARBA" id="ARBA00022475"/>
    </source>
</evidence>
<dbReference type="GO" id="GO:0005524">
    <property type="term" value="F:ATP binding"/>
    <property type="evidence" value="ECO:0007669"/>
    <property type="project" value="UniProtKB-KW"/>
</dbReference>
<dbReference type="SUPFAM" id="SSF52540">
    <property type="entry name" value="P-loop containing nucleoside triphosphate hydrolases"/>
    <property type="match status" value="1"/>
</dbReference>
<dbReference type="PANTHER" id="PTHR43297:SF2">
    <property type="entry name" value="DIPEPTIDE TRANSPORT ATP-BINDING PROTEIN DPPD"/>
    <property type="match status" value="1"/>
</dbReference>
<dbReference type="RefSeq" id="WP_116191943.1">
    <property type="nucleotide sequence ID" value="NZ_QTTN01000043.1"/>
</dbReference>
<comment type="similarity">
    <text evidence="2">Belongs to the ABC transporter superfamily.</text>
</comment>
<evidence type="ECO:0000256" key="2">
    <source>
        <dbReference type="ARBA" id="ARBA00005417"/>
    </source>
</evidence>
<keyword evidence="6 9" id="KW-0067">ATP-binding</keyword>
<dbReference type="InterPro" id="IPR013563">
    <property type="entry name" value="Oligopep_ABC_C"/>
</dbReference>
<evidence type="ECO:0000256" key="7">
    <source>
        <dbReference type="ARBA" id="ARBA00023136"/>
    </source>
</evidence>
<dbReference type="GO" id="GO:0015833">
    <property type="term" value="P:peptide transport"/>
    <property type="evidence" value="ECO:0007669"/>
    <property type="project" value="InterPro"/>
</dbReference>
<proteinExistence type="inferred from homology"/>
<comment type="caution">
    <text evidence="9">The sequence shown here is derived from an EMBL/GenBank/DDBJ whole genome shotgun (WGS) entry which is preliminary data.</text>
</comment>
<dbReference type="Pfam" id="PF00005">
    <property type="entry name" value="ABC_tran"/>
    <property type="match status" value="1"/>
</dbReference>
<dbReference type="PANTHER" id="PTHR43297">
    <property type="entry name" value="OLIGOPEPTIDE TRANSPORT ATP-BINDING PROTEIN APPD"/>
    <property type="match status" value="1"/>
</dbReference>
<evidence type="ECO:0000313" key="9">
    <source>
        <dbReference type="EMBL" id="REE67324.1"/>
    </source>
</evidence>
<dbReference type="GO" id="GO:0005886">
    <property type="term" value="C:plasma membrane"/>
    <property type="evidence" value="ECO:0007669"/>
    <property type="project" value="UniProtKB-SubCell"/>
</dbReference>
<dbReference type="Gene3D" id="3.40.50.300">
    <property type="entry name" value="P-loop containing nucleotide triphosphate hydrolases"/>
    <property type="match status" value="1"/>
</dbReference>
<evidence type="ECO:0000256" key="6">
    <source>
        <dbReference type="ARBA" id="ARBA00022840"/>
    </source>
</evidence>
<keyword evidence="7" id="KW-0472">Membrane</keyword>
<dbReference type="OrthoDB" id="43981at2"/>
<dbReference type="InterPro" id="IPR050388">
    <property type="entry name" value="ABC_Ni/Peptide_Import"/>
</dbReference>
<dbReference type="Pfam" id="PF08352">
    <property type="entry name" value="oligo_HPY"/>
    <property type="match status" value="1"/>
</dbReference>
<organism evidence="9 10">
    <name type="scientific">Paenibacillus taihuensis</name>
    <dbReference type="NCBI Taxonomy" id="1156355"/>
    <lineage>
        <taxon>Bacteria</taxon>
        <taxon>Bacillati</taxon>
        <taxon>Bacillota</taxon>
        <taxon>Bacilli</taxon>
        <taxon>Bacillales</taxon>
        <taxon>Paenibacillaceae</taxon>
        <taxon>Paenibacillus</taxon>
    </lineage>
</organism>
<dbReference type="InterPro" id="IPR003593">
    <property type="entry name" value="AAA+_ATPase"/>
</dbReference>
<dbReference type="PROSITE" id="PS00211">
    <property type="entry name" value="ABC_TRANSPORTER_1"/>
    <property type="match status" value="1"/>
</dbReference>
<dbReference type="InterPro" id="IPR003439">
    <property type="entry name" value="ABC_transporter-like_ATP-bd"/>
</dbReference>
<evidence type="ECO:0000256" key="1">
    <source>
        <dbReference type="ARBA" id="ARBA00004202"/>
    </source>
</evidence>
<dbReference type="NCBIfam" id="TIGR01727">
    <property type="entry name" value="oligo_HPY"/>
    <property type="match status" value="1"/>
</dbReference>
<feature type="domain" description="ABC transporter" evidence="8">
    <location>
        <begin position="5"/>
        <end position="255"/>
    </location>
</feature>
<dbReference type="InterPro" id="IPR027417">
    <property type="entry name" value="P-loop_NTPase"/>
</dbReference>
<name>A0A3D9R114_9BACL</name>
<protein>
    <submittedName>
        <fullName evidence="9">Oligopeptide transport system ATP-binding protein</fullName>
    </submittedName>
</protein>
<dbReference type="GO" id="GO:0016887">
    <property type="term" value="F:ATP hydrolysis activity"/>
    <property type="evidence" value="ECO:0007669"/>
    <property type="project" value="InterPro"/>
</dbReference>
<dbReference type="PROSITE" id="PS50893">
    <property type="entry name" value="ABC_TRANSPORTER_2"/>
    <property type="match status" value="1"/>
</dbReference>
<gene>
    <name evidence="9" type="ORF">A8990_14329</name>
</gene>
<accession>A0A3D9R114</accession>
<sequence length="327" mass="35775">MADLLTVQDLWIEFTSKRGTVKAVNGVDFSLRKGKTTGIVGESGSGKSVTVKSIAGLLARNAKVTGGSIDFEGCNLLSLKEKQIQAIRGNKISMVFQDPNSFMNPTISVGKQVMEPLLFHSVCSRKEAKERAIDMLAQVGIPSPAVRFNEYPFEYSGGMLQRALIAMALINDPTLLIADEPTTALDVTVQAQILFLLKKMKETRDMSMILVTHDLIVAAQICDEIVVMYGGMVVERAETQTFLKRRAHPYSIGLLASTPRVDASIERLKPIEGSPPDLRGALPQGCLFAPRCPYRTERCTAERPPLQQIGPNHQVACWQAESEVAVS</sequence>
<reference evidence="9 10" key="1">
    <citation type="submission" date="2018-08" db="EMBL/GenBank/DDBJ databases">
        <title>Genomic Encyclopedia of Type Strains, Phase III (KMG-III): the genomes of soil and plant-associated and newly described type strains.</title>
        <authorList>
            <person name="Whitman W."/>
        </authorList>
    </citation>
    <scope>NUCLEOTIDE SEQUENCE [LARGE SCALE GENOMIC DNA]</scope>
    <source>
        <strain evidence="9 10">CGMCC 1.10966</strain>
    </source>
</reference>
<evidence type="ECO:0000256" key="3">
    <source>
        <dbReference type="ARBA" id="ARBA00022448"/>
    </source>
</evidence>
<comment type="subcellular location">
    <subcellularLocation>
        <location evidence="1">Cell membrane</location>
        <topology evidence="1">Peripheral membrane protein</topology>
    </subcellularLocation>
</comment>
<evidence type="ECO:0000259" key="8">
    <source>
        <dbReference type="PROSITE" id="PS50893"/>
    </source>
</evidence>
<keyword evidence="4" id="KW-1003">Cell membrane</keyword>
<dbReference type="SMART" id="SM00382">
    <property type="entry name" value="AAA"/>
    <property type="match status" value="1"/>
</dbReference>
<dbReference type="InterPro" id="IPR017871">
    <property type="entry name" value="ABC_transporter-like_CS"/>
</dbReference>
<dbReference type="CDD" id="cd03257">
    <property type="entry name" value="ABC_NikE_OppD_transporters"/>
    <property type="match status" value="1"/>
</dbReference>
<keyword evidence="5" id="KW-0547">Nucleotide-binding</keyword>
<keyword evidence="3" id="KW-0813">Transport</keyword>
<evidence type="ECO:0000256" key="5">
    <source>
        <dbReference type="ARBA" id="ARBA00022741"/>
    </source>
</evidence>
<dbReference type="Proteomes" id="UP000256304">
    <property type="component" value="Unassembled WGS sequence"/>
</dbReference>
<dbReference type="EMBL" id="QTTN01000043">
    <property type="protein sequence ID" value="REE67324.1"/>
    <property type="molecule type" value="Genomic_DNA"/>
</dbReference>
<dbReference type="FunFam" id="3.40.50.300:FF:000016">
    <property type="entry name" value="Oligopeptide ABC transporter ATP-binding component"/>
    <property type="match status" value="1"/>
</dbReference>
<dbReference type="AlphaFoldDB" id="A0A3D9R114"/>
<keyword evidence="10" id="KW-1185">Reference proteome</keyword>